<dbReference type="InterPro" id="IPR045455">
    <property type="entry name" value="NrS-1_pol-like_helicase"/>
</dbReference>
<keyword evidence="2" id="KW-0378">Hydrolase</keyword>
<evidence type="ECO:0000313" key="5">
    <source>
        <dbReference type="EMBL" id="MYM23199.1"/>
    </source>
</evidence>
<feature type="domain" description="SF3 helicase" evidence="4">
    <location>
        <begin position="142"/>
        <end position="294"/>
    </location>
</feature>
<keyword evidence="6" id="KW-1185">Reference proteome</keyword>
<dbReference type="PANTHER" id="PTHR35372">
    <property type="entry name" value="ATP BINDING PROTEIN-RELATED"/>
    <property type="match status" value="1"/>
</dbReference>
<dbReference type="GO" id="GO:0005524">
    <property type="term" value="F:ATP binding"/>
    <property type="evidence" value="ECO:0007669"/>
    <property type="project" value="UniProtKB-KW"/>
</dbReference>
<dbReference type="EMBL" id="WWCN01000006">
    <property type="protein sequence ID" value="MYM23199.1"/>
    <property type="molecule type" value="Genomic_DNA"/>
</dbReference>
<dbReference type="Proteomes" id="UP000479335">
    <property type="component" value="Unassembled WGS sequence"/>
</dbReference>
<accession>A0A6L8K6Q8</accession>
<protein>
    <submittedName>
        <fullName evidence="5">DNA primase</fullName>
    </submittedName>
</protein>
<name>A0A6L8K6Q8_9BURK</name>
<sequence length="427" mass="47600">MSISFQPHSYASHLAQSGNYATEGGLLFHWNTLYWKALQVDEAKAAAYAWLVQYQPEFAAPGSASVAVQAAILHCPKMLKISPDLVIPCQNGYVRYIDGELVLEEPSQAAGLRHALNCTYDPQCQRPEKFLAFLNQVLPDREVQNRLQEYIGYTLTADTSHQRAQLWIGNGANGKGVLCNIVQALHGSPRSINLDELRDSKFALSQHVDSSLICADEVPERHINEGLLKSLIAGESVSIDRKNKDLISARITGKFLVLGNHLPRITDHSDGFLRRWDIVPFDVSIPEEDRDPQLANFIIVNELGGVLNWALEGLLRLRKRGRFDPKIPEVMVKMLTRAKAETNSVVAWVDDASVHLAEDEEVREKSAVYGAYALWCKRNGFVAMTSPRFWTVLSGVLPWTLTRPRNAVGGQTRACNVCVPGVEVWGY</sequence>
<reference evidence="5 6" key="1">
    <citation type="submission" date="2019-12" db="EMBL/GenBank/DDBJ databases">
        <title>Novel species isolated from a subtropical stream in China.</title>
        <authorList>
            <person name="Lu H."/>
        </authorList>
    </citation>
    <scope>NUCLEOTIDE SEQUENCE [LARGE SCALE GENOMIC DNA]</scope>
    <source>
        <strain evidence="5 6">FT135W</strain>
    </source>
</reference>
<keyword evidence="1" id="KW-0547">Nucleotide-binding</keyword>
<organism evidence="5 6">
    <name type="scientific">Duganella flavida</name>
    <dbReference type="NCBI Taxonomy" id="2692175"/>
    <lineage>
        <taxon>Bacteria</taxon>
        <taxon>Pseudomonadati</taxon>
        <taxon>Pseudomonadota</taxon>
        <taxon>Betaproteobacteria</taxon>
        <taxon>Burkholderiales</taxon>
        <taxon>Oxalobacteraceae</taxon>
        <taxon>Telluria group</taxon>
        <taxon>Duganella</taxon>
    </lineage>
</organism>
<dbReference type="InterPro" id="IPR006500">
    <property type="entry name" value="Helicase_put_C_phage/plasmid"/>
</dbReference>
<dbReference type="RefSeq" id="WP_161006694.1">
    <property type="nucleotide sequence ID" value="NZ_WWCN01000006.1"/>
</dbReference>
<evidence type="ECO:0000259" key="4">
    <source>
        <dbReference type="PROSITE" id="PS51206"/>
    </source>
</evidence>
<dbReference type="Gene3D" id="3.40.50.300">
    <property type="entry name" value="P-loop containing nucleotide triphosphate hydrolases"/>
    <property type="match status" value="1"/>
</dbReference>
<dbReference type="NCBIfam" id="TIGR01613">
    <property type="entry name" value="primase_Cterm"/>
    <property type="match status" value="1"/>
</dbReference>
<dbReference type="InterPro" id="IPR027417">
    <property type="entry name" value="P-loop_NTPase"/>
</dbReference>
<evidence type="ECO:0000256" key="2">
    <source>
        <dbReference type="ARBA" id="ARBA00022801"/>
    </source>
</evidence>
<comment type="caution">
    <text evidence="5">The sequence shown here is derived from an EMBL/GenBank/DDBJ whole genome shotgun (WGS) entry which is preliminary data.</text>
</comment>
<dbReference type="InterPro" id="IPR014015">
    <property type="entry name" value="Helicase_SF3_DNA-vir"/>
</dbReference>
<gene>
    <name evidence="5" type="ORF">GTP46_11135</name>
</gene>
<keyword evidence="3" id="KW-0067">ATP-binding</keyword>
<dbReference type="InterPro" id="IPR051620">
    <property type="entry name" value="ORF904-like_C"/>
</dbReference>
<dbReference type="Pfam" id="PF19263">
    <property type="entry name" value="DUF5906"/>
    <property type="match status" value="1"/>
</dbReference>
<evidence type="ECO:0000313" key="6">
    <source>
        <dbReference type="Proteomes" id="UP000479335"/>
    </source>
</evidence>
<dbReference type="PANTHER" id="PTHR35372:SF2">
    <property type="entry name" value="SF3 HELICASE DOMAIN-CONTAINING PROTEIN"/>
    <property type="match status" value="1"/>
</dbReference>
<evidence type="ECO:0000256" key="1">
    <source>
        <dbReference type="ARBA" id="ARBA00022741"/>
    </source>
</evidence>
<dbReference type="PROSITE" id="PS51206">
    <property type="entry name" value="SF3_HELICASE_1"/>
    <property type="match status" value="1"/>
</dbReference>
<proteinExistence type="predicted"/>
<dbReference type="SUPFAM" id="SSF52540">
    <property type="entry name" value="P-loop containing nucleoside triphosphate hydrolases"/>
    <property type="match status" value="1"/>
</dbReference>
<evidence type="ECO:0000256" key="3">
    <source>
        <dbReference type="ARBA" id="ARBA00022840"/>
    </source>
</evidence>
<dbReference type="GO" id="GO:0016787">
    <property type="term" value="F:hydrolase activity"/>
    <property type="evidence" value="ECO:0007669"/>
    <property type="project" value="UniProtKB-KW"/>
</dbReference>
<dbReference type="AlphaFoldDB" id="A0A6L8K6Q8"/>